<evidence type="ECO:0000313" key="1">
    <source>
        <dbReference type="EMBL" id="ATW26702.1"/>
    </source>
</evidence>
<proteinExistence type="predicted"/>
<sequence>MGGSFIGTALREDLYAVIRPLCPGFLAARYILPVSIIWGQKLMINGKTGWLAGKILNERILKNGQ</sequence>
<dbReference type="AlphaFoldDB" id="A0A3G1KW70"/>
<keyword evidence="2" id="KW-1185">Reference proteome</keyword>
<dbReference type="KEGG" id="fwa:DCMF_19795"/>
<evidence type="ECO:0000313" key="2">
    <source>
        <dbReference type="Proteomes" id="UP000323521"/>
    </source>
</evidence>
<protein>
    <submittedName>
        <fullName evidence="1">Uncharacterized protein</fullName>
    </submittedName>
</protein>
<accession>A0A3G1KW70</accession>
<dbReference type="EMBL" id="CP017634">
    <property type="protein sequence ID" value="ATW26702.1"/>
    <property type="molecule type" value="Genomic_DNA"/>
</dbReference>
<reference evidence="1 2" key="1">
    <citation type="submission" date="2016-10" db="EMBL/GenBank/DDBJ databases">
        <title>Complete Genome Sequence of Peptococcaceae strain DCMF.</title>
        <authorList>
            <person name="Edwards R.J."/>
            <person name="Holland S.I."/>
            <person name="Deshpande N.P."/>
            <person name="Wong Y.K."/>
            <person name="Ertan H."/>
            <person name="Manefield M."/>
            <person name="Russell T.L."/>
            <person name="Lee M.J."/>
        </authorList>
    </citation>
    <scope>NUCLEOTIDE SEQUENCE [LARGE SCALE GENOMIC DNA]</scope>
    <source>
        <strain evidence="1 2">DCMF</strain>
    </source>
</reference>
<dbReference type="Proteomes" id="UP000323521">
    <property type="component" value="Chromosome"/>
</dbReference>
<gene>
    <name evidence="1" type="ORF">DCMF_19795</name>
</gene>
<name>A0A3G1KW70_FORW1</name>
<organism evidence="1 2">
    <name type="scientific">Formimonas warabiya</name>
    <dbReference type="NCBI Taxonomy" id="1761012"/>
    <lineage>
        <taxon>Bacteria</taxon>
        <taxon>Bacillati</taxon>
        <taxon>Bacillota</taxon>
        <taxon>Clostridia</taxon>
        <taxon>Eubacteriales</taxon>
        <taxon>Peptococcaceae</taxon>
        <taxon>Candidatus Formimonas</taxon>
    </lineage>
</organism>